<organism evidence="1 2">
    <name type="scientific">Amycolatopsis magusensis</name>
    <dbReference type="NCBI Taxonomy" id="882444"/>
    <lineage>
        <taxon>Bacteria</taxon>
        <taxon>Bacillati</taxon>
        <taxon>Actinomycetota</taxon>
        <taxon>Actinomycetes</taxon>
        <taxon>Pseudonocardiales</taxon>
        <taxon>Pseudonocardiaceae</taxon>
        <taxon>Amycolatopsis</taxon>
    </lineage>
</organism>
<gene>
    <name evidence="1" type="ORF">JOM49_001876</name>
</gene>
<sequence>MLRATIARVHEERRRTNRRRRLAGLVAGVALAGGALAGGLAIGHPDVTEPRWTAVSADGIHLDTRLLPAAGWTRFDVEVAGVDLGEHCRLVVTDTAGVDHEAGSWAASEKATRLAGSVLVPSNEVRAISVVDGDGRELVRAGAR</sequence>
<evidence type="ECO:0000313" key="1">
    <source>
        <dbReference type="EMBL" id="MBP2180350.1"/>
    </source>
</evidence>
<dbReference type="Proteomes" id="UP000741013">
    <property type="component" value="Unassembled WGS sequence"/>
</dbReference>
<reference evidence="1 2" key="1">
    <citation type="submission" date="2021-03" db="EMBL/GenBank/DDBJ databases">
        <title>Sequencing the genomes of 1000 actinobacteria strains.</title>
        <authorList>
            <person name="Klenk H.-P."/>
        </authorList>
    </citation>
    <scope>NUCLEOTIDE SEQUENCE [LARGE SCALE GENOMIC DNA]</scope>
    <source>
        <strain evidence="1 2">DSM 45510</strain>
    </source>
</reference>
<comment type="caution">
    <text evidence="1">The sequence shown here is derived from an EMBL/GenBank/DDBJ whole genome shotgun (WGS) entry which is preliminary data.</text>
</comment>
<evidence type="ECO:0000313" key="2">
    <source>
        <dbReference type="Proteomes" id="UP000741013"/>
    </source>
</evidence>
<dbReference type="RefSeq" id="WP_209663934.1">
    <property type="nucleotide sequence ID" value="NZ_JAGGMS010000001.1"/>
</dbReference>
<proteinExistence type="predicted"/>
<keyword evidence="2" id="KW-1185">Reference proteome</keyword>
<name>A0ABS4PN60_9PSEU</name>
<accession>A0ABS4PN60</accession>
<protein>
    <submittedName>
        <fullName evidence="1">Uncharacterized protein</fullName>
    </submittedName>
</protein>
<dbReference type="EMBL" id="JAGGMS010000001">
    <property type="protein sequence ID" value="MBP2180350.1"/>
    <property type="molecule type" value="Genomic_DNA"/>
</dbReference>